<keyword evidence="1" id="KW-0479">Metal-binding</keyword>
<evidence type="ECO:0000259" key="7">
    <source>
        <dbReference type="PROSITE" id="PS51397"/>
    </source>
</evidence>
<feature type="domain" description="WLM" evidence="7">
    <location>
        <begin position="1"/>
        <end position="203"/>
    </location>
</feature>
<keyword evidence="3" id="KW-0862">Zinc</keyword>
<evidence type="ECO:0000256" key="3">
    <source>
        <dbReference type="ARBA" id="ARBA00022833"/>
    </source>
</evidence>
<dbReference type="InterPro" id="IPR053000">
    <property type="entry name" value="WSS1-like_metalloprotease"/>
</dbReference>
<dbReference type="Gene3D" id="2.30.30.380">
    <property type="entry name" value="Zn-finger domain of Sec23/24"/>
    <property type="match status" value="1"/>
</dbReference>
<proteinExistence type="predicted"/>
<dbReference type="Proteomes" id="UP001318860">
    <property type="component" value="Unassembled WGS sequence"/>
</dbReference>
<accession>A0ABR0VD64</accession>
<evidence type="ECO:0000256" key="5">
    <source>
        <dbReference type="SAM" id="MobiDB-lite"/>
    </source>
</evidence>
<dbReference type="Pfam" id="PF08325">
    <property type="entry name" value="WLM"/>
    <property type="match status" value="1"/>
</dbReference>
<dbReference type="PROSITE" id="PS51397">
    <property type="entry name" value="WLM"/>
    <property type="match status" value="1"/>
</dbReference>
<evidence type="ECO:0000256" key="4">
    <source>
        <dbReference type="PROSITE-ProRule" id="PRU00322"/>
    </source>
</evidence>
<sequence length="399" mass="44569">MNLGDLNKVWEIKTLKRKPKEEEARKILDRVAKQVQPIMRKHKWRVKVLSEFCPKNGRLLGLNVGRGIHVKLRLRRANKDEEFLPFHEVLDTMLHELCHNAHGPHNATFYKLWDEIRKECEDLINKGISGEGHGFDLPGRRLGGVSRKPLSSLRQAALTAAENRARLGSLLPSGPKKIGGDSSIMVALSPVQAAAMAAERRLRDNIWCGSEFVDLSGEDEFADSLPNYSDKGCCSEISSTNFDEHVKVKSRKRSRESDDVSLLHSGDGEKESDFVDLTKAVPKSGSMTCLEEMRSTKNYQKDLSGEASTSSFVSSHDPTHNECDRWQCTACTLLNPPLAPICEVCRTQKPKDDNLKTVIWSCRFCTLENDVKMDKCGVCGAWRYSYGPPVATSAPNLGT</sequence>
<dbReference type="PROSITE" id="PS50199">
    <property type="entry name" value="ZF_RANBP2_2"/>
    <property type="match status" value="1"/>
</dbReference>
<dbReference type="PANTHER" id="PTHR46622">
    <property type="entry name" value="DNA-DEPENDENT METALLOPROTEASE WSS1"/>
    <property type="match status" value="1"/>
</dbReference>
<dbReference type="InterPro" id="IPR001876">
    <property type="entry name" value="Znf_RanBP2"/>
</dbReference>
<evidence type="ECO:0000313" key="9">
    <source>
        <dbReference type="Proteomes" id="UP001318860"/>
    </source>
</evidence>
<name>A0ABR0VD64_REHGL</name>
<organism evidence="8 9">
    <name type="scientific">Rehmannia glutinosa</name>
    <name type="common">Chinese foxglove</name>
    <dbReference type="NCBI Taxonomy" id="99300"/>
    <lineage>
        <taxon>Eukaryota</taxon>
        <taxon>Viridiplantae</taxon>
        <taxon>Streptophyta</taxon>
        <taxon>Embryophyta</taxon>
        <taxon>Tracheophyta</taxon>
        <taxon>Spermatophyta</taxon>
        <taxon>Magnoliopsida</taxon>
        <taxon>eudicotyledons</taxon>
        <taxon>Gunneridae</taxon>
        <taxon>Pentapetalae</taxon>
        <taxon>asterids</taxon>
        <taxon>lamiids</taxon>
        <taxon>Lamiales</taxon>
        <taxon>Orobanchaceae</taxon>
        <taxon>Rehmannieae</taxon>
        <taxon>Rehmannia</taxon>
    </lineage>
</organism>
<reference evidence="8 9" key="1">
    <citation type="journal article" date="2021" name="Comput. Struct. Biotechnol. J.">
        <title>De novo genome assembly of the potent medicinal plant Rehmannia glutinosa using nanopore technology.</title>
        <authorList>
            <person name="Ma L."/>
            <person name="Dong C."/>
            <person name="Song C."/>
            <person name="Wang X."/>
            <person name="Zheng X."/>
            <person name="Niu Y."/>
            <person name="Chen S."/>
            <person name="Feng W."/>
        </authorList>
    </citation>
    <scope>NUCLEOTIDE SEQUENCE [LARGE SCALE GENOMIC DNA]</scope>
    <source>
        <strain evidence="8">DH-2019</strain>
    </source>
</reference>
<evidence type="ECO:0000259" key="6">
    <source>
        <dbReference type="PROSITE" id="PS50199"/>
    </source>
</evidence>
<dbReference type="EMBL" id="JABTTQ020001231">
    <property type="protein sequence ID" value="KAK6133018.1"/>
    <property type="molecule type" value="Genomic_DNA"/>
</dbReference>
<dbReference type="InterPro" id="IPR036443">
    <property type="entry name" value="Znf_RanBP2_sf"/>
</dbReference>
<keyword evidence="9" id="KW-1185">Reference proteome</keyword>
<dbReference type="PANTHER" id="PTHR46622:SF3">
    <property type="entry name" value="ZINC ION BINDING PROTEIN"/>
    <property type="match status" value="1"/>
</dbReference>
<evidence type="ECO:0000313" key="8">
    <source>
        <dbReference type="EMBL" id="KAK6133018.1"/>
    </source>
</evidence>
<feature type="domain" description="RanBP2-type" evidence="6">
    <location>
        <begin position="322"/>
        <end position="351"/>
    </location>
</feature>
<evidence type="ECO:0000256" key="1">
    <source>
        <dbReference type="ARBA" id="ARBA00022723"/>
    </source>
</evidence>
<protein>
    <submittedName>
        <fullName evidence="8">Uncharacterized protein</fullName>
    </submittedName>
</protein>
<feature type="region of interest" description="Disordered" evidence="5">
    <location>
        <begin position="248"/>
        <end position="270"/>
    </location>
</feature>
<gene>
    <name evidence="8" type="ORF">DH2020_033228</name>
</gene>
<keyword evidence="2 4" id="KW-0863">Zinc-finger</keyword>
<dbReference type="SUPFAM" id="SSF90209">
    <property type="entry name" value="Ran binding protein zinc finger-like"/>
    <property type="match status" value="1"/>
</dbReference>
<comment type="caution">
    <text evidence="8">The sequence shown here is derived from an EMBL/GenBank/DDBJ whole genome shotgun (WGS) entry which is preliminary data.</text>
</comment>
<dbReference type="PROSITE" id="PS01358">
    <property type="entry name" value="ZF_RANBP2_1"/>
    <property type="match status" value="2"/>
</dbReference>
<dbReference type="SMART" id="SM00547">
    <property type="entry name" value="ZnF_RBZ"/>
    <property type="match status" value="2"/>
</dbReference>
<dbReference type="InterPro" id="IPR013536">
    <property type="entry name" value="WLM_dom"/>
</dbReference>
<evidence type="ECO:0000256" key="2">
    <source>
        <dbReference type="ARBA" id="ARBA00022771"/>
    </source>
</evidence>